<keyword evidence="2" id="KW-1185">Reference proteome</keyword>
<evidence type="ECO:0000313" key="1">
    <source>
        <dbReference type="EMBL" id="CAL0323630.1"/>
    </source>
</evidence>
<name>A0AAV1XPH9_LUPLU</name>
<reference evidence="1 2" key="1">
    <citation type="submission" date="2024-03" db="EMBL/GenBank/DDBJ databases">
        <authorList>
            <person name="Martinez-Hernandez J."/>
        </authorList>
    </citation>
    <scope>NUCLEOTIDE SEQUENCE [LARGE SCALE GENOMIC DNA]</scope>
</reference>
<dbReference type="AlphaFoldDB" id="A0AAV1XPH9"/>
<proteinExistence type="predicted"/>
<comment type="caution">
    <text evidence="1">The sequence shown here is derived from an EMBL/GenBank/DDBJ whole genome shotgun (WGS) entry which is preliminary data.</text>
</comment>
<dbReference type="EMBL" id="CAXHTB010000017">
    <property type="protein sequence ID" value="CAL0323630.1"/>
    <property type="molecule type" value="Genomic_DNA"/>
</dbReference>
<organism evidence="1 2">
    <name type="scientific">Lupinus luteus</name>
    <name type="common">European yellow lupine</name>
    <dbReference type="NCBI Taxonomy" id="3873"/>
    <lineage>
        <taxon>Eukaryota</taxon>
        <taxon>Viridiplantae</taxon>
        <taxon>Streptophyta</taxon>
        <taxon>Embryophyta</taxon>
        <taxon>Tracheophyta</taxon>
        <taxon>Spermatophyta</taxon>
        <taxon>Magnoliopsida</taxon>
        <taxon>eudicotyledons</taxon>
        <taxon>Gunneridae</taxon>
        <taxon>Pentapetalae</taxon>
        <taxon>rosids</taxon>
        <taxon>fabids</taxon>
        <taxon>Fabales</taxon>
        <taxon>Fabaceae</taxon>
        <taxon>Papilionoideae</taxon>
        <taxon>50 kb inversion clade</taxon>
        <taxon>genistoids sensu lato</taxon>
        <taxon>core genistoids</taxon>
        <taxon>Genisteae</taxon>
        <taxon>Lupinus</taxon>
    </lineage>
</organism>
<accession>A0AAV1XPH9</accession>
<evidence type="ECO:0000313" key="2">
    <source>
        <dbReference type="Proteomes" id="UP001497480"/>
    </source>
</evidence>
<protein>
    <submittedName>
        <fullName evidence="1">Uncharacterized protein</fullName>
    </submittedName>
</protein>
<sequence length="52" mass="6141">MSNFEGVVVHDQWLNSQFMQVELRRLKSKVIVIMGMRVLIKKCMCHKTHSHS</sequence>
<gene>
    <name evidence="1" type="ORF">LLUT_LOCUS24690</name>
</gene>
<dbReference type="Proteomes" id="UP001497480">
    <property type="component" value="Unassembled WGS sequence"/>
</dbReference>